<feature type="domain" description="Protein kinase" evidence="2">
    <location>
        <begin position="13"/>
        <end position="271"/>
    </location>
</feature>
<dbReference type="Gene3D" id="1.25.40.20">
    <property type="entry name" value="Ankyrin repeat-containing domain"/>
    <property type="match status" value="2"/>
</dbReference>
<gene>
    <name evidence="3" type="ORF">QR46_2803</name>
</gene>
<dbReference type="InterPro" id="IPR011009">
    <property type="entry name" value="Kinase-like_dom_sf"/>
</dbReference>
<comment type="caution">
    <text evidence="3">The sequence shown here is derived from an EMBL/GenBank/DDBJ whole genome shotgun (WGS) entry which is preliminary data.</text>
</comment>
<dbReference type="OrthoDB" id="341259at2759"/>
<protein>
    <submittedName>
        <fullName evidence="3">ATPase involved in DNA repair/chromosome segregation</fullName>
    </submittedName>
</protein>
<dbReference type="Gene3D" id="3.30.200.20">
    <property type="entry name" value="Phosphorylase Kinase, domain 1"/>
    <property type="match status" value="1"/>
</dbReference>
<proteinExistence type="predicted"/>
<keyword evidence="1" id="KW-0175">Coiled coil</keyword>
<name>A0A132NT33_GIAIN</name>
<feature type="coiled-coil region" evidence="1">
    <location>
        <begin position="286"/>
        <end position="327"/>
    </location>
</feature>
<dbReference type="PROSITE" id="PS50011">
    <property type="entry name" value="PROTEIN_KINASE_DOM"/>
    <property type="match status" value="1"/>
</dbReference>
<dbReference type="InterPro" id="IPR002110">
    <property type="entry name" value="Ankyrin_rpt"/>
</dbReference>
<organism evidence="3 4">
    <name type="scientific">Giardia duodenalis assemblage B</name>
    <dbReference type="NCBI Taxonomy" id="1394984"/>
    <lineage>
        <taxon>Eukaryota</taxon>
        <taxon>Metamonada</taxon>
        <taxon>Diplomonadida</taxon>
        <taxon>Hexamitidae</taxon>
        <taxon>Giardiinae</taxon>
        <taxon>Giardia</taxon>
    </lineage>
</organism>
<reference evidence="3 4" key="1">
    <citation type="journal article" date="2015" name="Mol. Biochem. Parasitol.">
        <title>Identification of polymorphic genes for use in assemblage B genotyping assays through comparative genomics of multiple assemblage B Giardia duodenalis isolates.</title>
        <authorList>
            <person name="Wielinga C."/>
            <person name="Thompson R.C."/>
            <person name="Monis P."/>
            <person name="Ryan U."/>
        </authorList>
    </citation>
    <scope>NUCLEOTIDE SEQUENCE [LARGE SCALE GENOMIC DNA]</scope>
    <source>
        <strain evidence="3 4">BAH15c1</strain>
    </source>
</reference>
<dbReference type="GO" id="GO:0004672">
    <property type="term" value="F:protein kinase activity"/>
    <property type="evidence" value="ECO:0007669"/>
    <property type="project" value="InterPro"/>
</dbReference>
<dbReference type="InterPro" id="IPR036770">
    <property type="entry name" value="Ankyrin_rpt-contain_sf"/>
</dbReference>
<dbReference type="Proteomes" id="UP000070089">
    <property type="component" value="Unassembled WGS sequence"/>
</dbReference>
<evidence type="ECO:0000259" key="2">
    <source>
        <dbReference type="PROSITE" id="PS50011"/>
    </source>
</evidence>
<dbReference type="GO" id="GO:0005524">
    <property type="term" value="F:ATP binding"/>
    <property type="evidence" value="ECO:0007669"/>
    <property type="project" value="InterPro"/>
</dbReference>
<dbReference type="AlphaFoldDB" id="A0A132NT33"/>
<dbReference type="Pfam" id="PF00069">
    <property type="entry name" value="Pkinase"/>
    <property type="match status" value="1"/>
</dbReference>
<dbReference type="Gene3D" id="1.10.510.10">
    <property type="entry name" value="Transferase(Phosphotransferase) domain 1"/>
    <property type="match status" value="1"/>
</dbReference>
<dbReference type="Pfam" id="PF12796">
    <property type="entry name" value="Ank_2"/>
    <property type="match status" value="1"/>
</dbReference>
<accession>A0A132NT33</accession>
<dbReference type="PANTHER" id="PTHR24120:SF4">
    <property type="entry name" value="GH07239P"/>
    <property type="match status" value="1"/>
</dbReference>
<dbReference type="EMBL" id="JXTI01000078">
    <property type="protein sequence ID" value="KWX13230.1"/>
    <property type="molecule type" value="Genomic_DNA"/>
</dbReference>
<evidence type="ECO:0000256" key="1">
    <source>
        <dbReference type="SAM" id="Coils"/>
    </source>
</evidence>
<dbReference type="VEuPathDB" id="GiardiaDB:QR46_2803"/>
<dbReference type="SMART" id="SM00248">
    <property type="entry name" value="ANK"/>
    <property type="match status" value="5"/>
</dbReference>
<dbReference type="SUPFAM" id="SSF48403">
    <property type="entry name" value="Ankyrin repeat"/>
    <property type="match status" value="1"/>
</dbReference>
<dbReference type="SUPFAM" id="SSF56112">
    <property type="entry name" value="Protein kinase-like (PK-like)"/>
    <property type="match status" value="1"/>
</dbReference>
<dbReference type="CDD" id="cd00180">
    <property type="entry name" value="PKc"/>
    <property type="match status" value="1"/>
</dbReference>
<dbReference type="InterPro" id="IPR000719">
    <property type="entry name" value="Prot_kinase_dom"/>
</dbReference>
<evidence type="ECO:0000313" key="3">
    <source>
        <dbReference type="EMBL" id="KWX13230.1"/>
    </source>
</evidence>
<evidence type="ECO:0000313" key="4">
    <source>
        <dbReference type="Proteomes" id="UP000070089"/>
    </source>
</evidence>
<dbReference type="PANTHER" id="PTHR24120">
    <property type="entry name" value="GH07239P"/>
    <property type="match status" value="1"/>
</dbReference>
<sequence>MSCKAKVVSDLVADLDAVIGRGLYGTVYASKSAADEVVKEIELDGIAFNTIEAIETELCAMQFFKHPNLLEYKQVVRDNETFYLRMRRYKSSLEQVIKSFKRRRIAIPETKALEIVRQISSALAYLHAPGGKDLNGDNLSPIIVRYLHPSQVLIDDDDAHYVLSDFGIPKDKFSSRTSFEIASAYIAPESRGTGLYTTASDMWSVGCILYELMTMNAPTFTRNTKNERTFPENWEPDLSKVEGKIGRELVKRLLVVDPTSRLSAAQLATLLGSDIKQEGALTVLRLESLEALCTSYSKELDALREQCRQQEAEMNELRARLVALEQCQSTYSTVHTITEQSAPVKREGTSSVATKELNGEQKELSKAATAHQGLGDLLPFNQLTELVDENHPYVIEEGALDALCGDGTTGLMRAAQEGSIEEARRLLPQEKGLQNENGWTALMVAVMQGHTGVALLLAEHEKGFSDGTGKTALMWAARHGNREVARALVPREKGMQDILGQTALMYAAQNGHEDIARLLAPHEQRIRDSNGETALLKAIHWGHAGVVQILAPLERDLRSRRGRTALDHARAEGRQAVVALLS</sequence>